<dbReference type="eggNOG" id="ENOG502QU6C">
    <property type="taxonomic scope" value="Eukaryota"/>
</dbReference>
<keyword evidence="5" id="KW-1185">Reference proteome</keyword>
<dbReference type="Ensembl" id="ENSCSAVT00000019854.1">
    <property type="protein sequence ID" value="ENSCSAVP00000019642.1"/>
    <property type="gene ID" value="ENSCSAVG00000011510.1"/>
</dbReference>
<evidence type="ECO:0000313" key="5">
    <source>
        <dbReference type="Proteomes" id="UP000007875"/>
    </source>
</evidence>
<evidence type="ECO:0008006" key="6">
    <source>
        <dbReference type="Google" id="ProtNLM"/>
    </source>
</evidence>
<name>H2ZPX6_CIOSA</name>
<dbReference type="SUPFAM" id="SSF56496">
    <property type="entry name" value="Fibrinogen C-terminal domain-like"/>
    <property type="match status" value="1"/>
</dbReference>
<dbReference type="PANTHER" id="PTHR16146">
    <property type="entry name" value="INTELECTIN"/>
    <property type="match status" value="1"/>
</dbReference>
<proteinExistence type="predicted"/>
<evidence type="ECO:0000256" key="2">
    <source>
        <dbReference type="SAM" id="MobiDB-lite"/>
    </source>
</evidence>
<evidence type="ECO:0000256" key="1">
    <source>
        <dbReference type="ARBA" id="ARBA00023157"/>
    </source>
</evidence>
<dbReference type="Gene3D" id="1.20.5.320">
    <property type="entry name" value="6-Phosphogluconate Dehydrogenase, domain 3"/>
    <property type="match status" value="1"/>
</dbReference>
<reference evidence="5" key="1">
    <citation type="submission" date="2003-08" db="EMBL/GenBank/DDBJ databases">
        <authorList>
            <person name="Birren B."/>
            <person name="Nusbaum C."/>
            <person name="Abebe A."/>
            <person name="Abouelleil A."/>
            <person name="Adekoya E."/>
            <person name="Ait-zahra M."/>
            <person name="Allen N."/>
            <person name="Allen T."/>
            <person name="An P."/>
            <person name="Anderson M."/>
            <person name="Anderson S."/>
            <person name="Arachchi H."/>
            <person name="Armbruster J."/>
            <person name="Bachantsang P."/>
            <person name="Baldwin J."/>
            <person name="Barry A."/>
            <person name="Bayul T."/>
            <person name="Blitshsteyn B."/>
            <person name="Bloom T."/>
            <person name="Blye J."/>
            <person name="Boguslavskiy L."/>
            <person name="Borowsky M."/>
            <person name="Boukhgalter B."/>
            <person name="Brunache A."/>
            <person name="Butler J."/>
            <person name="Calixte N."/>
            <person name="Calvo S."/>
            <person name="Camarata J."/>
            <person name="Campo K."/>
            <person name="Chang J."/>
            <person name="Cheshatsang Y."/>
            <person name="Citroen M."/>
            <person name="Collymore A."/>
            <person name="Considine T."/>
            <person name="Cook A."/>
            <person name="Cooke P."/>
            <person name="Corum B."/>
            <person name="Cuomo C."/>
            <person name="David R."/>
            <person name="Dawoe T."/>
            <person name="Degray S."/>
            <person name="Dodge S."/>
            <person name="Dooley K."/>
            <person name="Dorje P."/>
            <person name="Dorjee K."/>
            <person name="Dorris L."/>
            <person name="Duffey N."/>
            <person name="Dupes A."/>
            <person name="Elkins T."/>
            <person name="Engels R."/>
            <person name="Erickson J."/>
            <person name="Farina A."/>
            <person name="Faro S."/>
            <person name="Ferreira P."/>
            <person name="Fischer H."/>
            <person name="Fitzgerald M."/>
            <person name="Foley K."/>
            <person name="Gage D."/>
            <person name="Galagan J."/>
            <person name="Gearin G."/>
            <person name="Gnerre S."/>
            <person name="Gnirke A."/>
            <person name="Goyette A."/>
            <person name="Graham J."/>
            <person name="Grandbois E."/>
            <person name="Gyaltsen K."/>
            <person name="Hafez N."/>
            <person name="Hagopian D."/>
            <person name="Hagos B."/>
            <person name="Hall J."/>
            <person name="Hatcher B."/>
            <person name="Heller A."/>
            <person name="Higgins H."/>
            <person name="Honan T."/>
            <person name="Horn A."/>
            <person name="Houde N."/>
            <person name="Hughes L."/>
            <person name="Hulme W."/>
            <person name="Husby E."/>
            <person name="Iliev I."/>
            <person name="Jaffe D."/>
            <person name="Jones C."/>
            <person name="Kamal M."/>
            <person name="Kamat A."/>
            <person name="Kamvysselis M."/>
            <person name="Karlsson E."/>
            <person name="Kells C."/>
            <person name="Kieu A."/>
            <person name="Kisner P."/>
            <person name="Kodira C."/>
            <person name="Kulbokas E."/>
            <person name="Labutti K."/>
            <person name="Lama D."/>
            <person name="Landers T."/>
            <person name="Leger J."/>
            <person name="Levine S."/>
            <person name="Lewis D."/>
            <person name="Lewis T."/>
            <person name="Lindblad-toh K."/>
            <person name="Liu X."/>
            <person name="Lokyitsang T."/>
            <person name="Lokyitsang Y."/>
            <person name="Lucien O."/>
            <person name="Lui A."/>
            <person name="Ma L.J."/>
            <person name="Mabbitt R."/>
            <person name="Macdonald J."/>
            <person name="Maclean C."/>
            <person name="Major J."/>
            <person name="Manning J."/>
            <person name="Marabella R."/>
            <person name="Maru K."/>
            <person name="Matthews C."/>
            <person name="Mauceli E."/>
            <person name="Mccarthy M."/>
            <person name="Mcdonough S."/>
            <person name="Mcghee T."/>
            <person name="Meldrim J."/>
            <person name="Meneus L."/>
            <person name="Mesirov J."/>
            <person name="Mihalev A."/>
            <person name="Mihova T."/>
            <person name="Mikkelsen T."/>
            <person name="Mlenga V."/>
            <person name="Moru K."/>
            <person name="Mozes J."/>
            <person name="Mulrain L."/>
            <person name="Munson G."/>
            <person name="Naylor J."/>
            <person name="Newes C."/>
            <person name="Nguyen C."/>
            <person name="Nguyen N."/>
            <person name="Nguyen T."/>
            <person name="Nicol R."/>
            <person name="Nielsen C."/>
            <person name="Nizzari M."/>
            <person name="Norbu C."/>
            <person name="Norbu N."/>
            <person name="O'donnell P."/>
            <person name="Okoawo O."/>
            <person name="O'leary S."/>
            <person name="Omotosho B."/>
            <person name="O'neill K."/>
            <person name="Osman S."/>
            <person name="Parker S."/>
            <person name="Perrin D."/>
            <person name="Phunkhang P."/>
            <person name="Piqani B."/>
            <person name="Purcell S."/>
            <person name="Rachupka T."/>
            <person name="Ramasamy U."/>
            <person name="Rameau R."/>
            <person name="Ray V."/>
            <person name="Raymond C."/>
            <person name="Retta R."/>
            <person name="Richardson S."/>
            <person name="Rise C."/>
            <person name="Rodriguez J."/>
            <person name="Rogers J."/>
            <person name="Rogov P."/>
            <person name="Rutman M."/>
            <person name="Schupbach R."/>
            <person name="Seaman C."/>
            <person name="Settipalli S."/>
            <person name="Sharpe T."/>
            <person name="Sheridan J."/>
            <person name="Sherpa N."/>
            <person name="Shi J."/>
            <person name="Smirnov S."/>
            <person name="Smith C."/>
            <person name="Sougnez C."/>
            <person name="Spencer B."/>
            <person name="Stalker J."/>
            <person name="Stange-thomann N."/>
            <person name="Stavropoulos S."/>
            <person name="Stetson K."/>
            <person name="Stone C."/>
            <person name="Stone S."/>
            <person name="Stubbs M."/>
            <person name="Talamas J."/>
            <person name="Tchuinga P."/>
            <person name="Tenzing P."/>
            <person name="Tesfaye S."/>
            <person name="Theodore J."/>
            <person name="Thoulutsang Y."/>
            <person name="Topham K."/>
            <person name="Towey S."/>
            <person name="Tsamla T."/>
            <person name="Tsomo N."/>
            <person name="Vallee D."/>
            <person name="Vassiliev H."/>
            <person name="Venkataraman V."/>
            <person name="Vinson J."/>
            <person name="Vo A."/>
            <person name="Wade C."/>
            <person name="Wang S."/>
            <person name="Wangchuk T."/>
            <person name="Wangdi T."/>
            <person name="Whittaker C."/>
            <person name="Wilkinson J."/>
            <person name="Wu Y."/>
            <person name="Wyman D."/>
            <person name="Yadav S."/>
            <person name="Yang S."/>
            <person name="Yang X."/>
            <person name="Yeager S."/>
            <person name="Yee E."/>
            <person name="Young G."/>
            <person name="Zainoun J."/>
            <person name="Zembeck L."/>
            <person name="Zimmer A."/>
            <person name="Zody M."/>
            <person name="Lander E."/>
        </authorList>
    </citation>
    <scope>NUCLEOTIDE SEQUENCE [LARGE SCALE GENOMIC DNA]</scope>
</reference>
<feature type="chain" id="PRO_5003579406" description="Fibrinogen C-terminal domain-containing protein" evidence="3">
    <location>
        <begin position="18"/>
        <end position="300"/>
    </location>
</feature>
<dbReference type="HOGENOM" id="CLU_929174_0_0_1"/>
<feature type="region of interest" description="Disordered" evidence="2">
    <location>
        <begin position="36"/>
        <end position="74"/>
    </location>
</feature>
<dbReference type="Proteomes" id="UP000007875">
    <property type="component" value="Unassembled WGS sequence"/>
</dbReference>
<feature type="signal peptide" evidence="3">
    <location>
        <begin position="1"/>
        <end position="17"/>
    </location>
</feature>
<keyword evidence="1" id="KW-1015">Disulfide bond</keyword>
<protein>
    <recommendedName>
        <fullName evidence="6">Fibrinogen C-terminal domain-containing protein</fullName>
    </recommendedName>
</protein>
<dbReference type="AlphaFoldDB" id="H2ZPX6"/>
<evidence type="ECO:0000313" key="4">
    <source>
        <dbReference type="Ensembl" id="ENSCSAVP00000019642.1"/>
    </source>
</evidence>
<organism evidence="4 5">
    <name type="scientific">Ciona savignyi</name>
    <name type="common">Pacific transparent sea squirt</name>
    <dbReference type="NCBI Taxonomy" id="51511"/>
    <lineage>
        <taxon>Eukaryota</taxon>
        <taxon>Metazoa</taxon>
        <taxon>Chordata</taxon>
        <taxon>Tunicata</taxon>
        <taxon>Ascidiacea</taxon>
        <taxon>Phlebobranchia</taxon>
        <taxon>Cionidae</taxon>
        <taxon>Ciona</taxon>
    </lineage>
</organism>
<keyword evidence="3" id="KW-0732">Signal</keyword>
<reference evidence="4" key="2">
    <citation type="submission" date="2025-08" db="UniProtKB">
        <authorList>
            <consortium name="Ensembl"/>
        </authorList>
    </citation>
    <scope>IDENTIFICATION</scope>
</reference>
<dbReference type="PANTHER" id="PTHR16146:SF46">
    <property type="entry name" value="INTELECTIN-1A-RELATED"/>
    <property type="match status" value="1"/>
</dbReference>
<feature type="compositionally biased region" description="Pro residues" evidence="2">
    <location>
        <begin position="58"/>
        <end position="67"/>
    </location>
</feature>
<evidence type="ECO:0000256" key="3">
    <source>
        <dbReference type="SAM" id="SignalP"/>
    </source>
</evidence>
<dbReference type="GO" id="GO:0005615">
    <property type="term" value="C:extracellular space"/>
    <property type="evidence" value="ECO:0007669"/>
    <property type="project" value="TreeGrafter"/>
</dbReference>
<accession>H2ZPX6</accession>
<reference evidence="4" key="3">
    <citation type="submission" date="2025-09" db="UniProtKB">
        <authorList>
            <consortium name="Ensembl"/>
        </authorList>
    </citation>
    <scope>IDENTIFICATION</scope>
</reference>
<dbReference type="InterPro" id="IPR036056">
    <property type="entry name" value="Fibrinogen-like_C"/>
</dbReference>
<dbReference type="OMA" id="ESRNIMI"/>
<dbReference type="InParanoid" id="H2ZPX6"/>
<dbReference type="GO" id="GO:0070492">
    <property type="term" value="F:oligosaccharide binding"/>
    <property type="evidence" value="ECO:0007669"/>
    <property type="project" value="TreeGrafter"/>
</dbReference>
<dbReference type="STRING" id="51511.ENSCSAVP00000019642"/>
<dbReference type="GeneTree" id="ENSGT00940000163443"/>
<sequence>MLLVYITLLSAIGAINAHTLDMGSCSCSCSNDRTGLRASNEGEPGPPGKAGPEGANGPPGPPGPPGPGFSASVGTPSNPAVSCNALRASGNALDGIYYLRSPAGTIYETFCDMTSTRDRAWTLVGSVHENNIMGNCSLGDKWSSEEGNVSSTGITSWESRTVFGNVESATSEDFKNPAFFSLNSRNIMLWHVPNETPMEAIKQQSKYQYKTSNNFLAQYQTLHGLFRNYPLHKVPEKLVNMVNQLMFAVISRANEMVAGIPNFHPYTYDCSGDRVSCISDGGSDVFDTGNKLQYSINGGS</sequence>